<dbReference type="InterPro" id="IPR017932">
    <property type="entry name" value="GATase_2_dom"/>
</dbReference>
<feature type="non-terminal residue" evidence="4">
    <location>
        <position position="174"/>
    </location>
</feature>
<dbReference type="PROSITE" id="PS51278">
    <property type="entry name" value="GATASE_TYPE_2"/>
    <property type="match status" value="1"/>
</dbReference>
<dbReference type="EMBL" id="UINC01079000">
    <property type="protein sequence ID" value="SVC20593.1"/>
    <property type="molecule type" value="Genomic_DNA"/>
</dbReference>
<proteinExistence type="predicted"/>
<dbReference type="AlphaFoldDB" id="A0A382KAP7"/>
<keyword evidence="2" id="KW-0315">Glutamine amidotransferase</keyword>
<evidence type="ECO:0000313" key="4">
    <source>
        <dbReference type="EMBL" id="SVC20593.1"/>
    </source>
</evidence>
<organism evidence="4">
    <name type="scientific">marine metagenome</name>
    <dbReference type="NCBI Taxonomy" id="408172"/>
    <lineage>
        <taxon>unclassified sequences</taxon>
        <taxon>metagenomes</taxon>
        <taxon>ecological metagenomes</taxon>
    </lineage>
</organism>
<reference evidence="4" key="1">
    <citation type="submission" date="2018-05" db="EMBL/GenBank/DDBJ databases">
        <authorList>
            <person name="Lanie J.A."/>
            <person name="Ng W.-L."/>
            <person name="Kazmierczak K.M."/>
            <person name="Andrzejewski T.M."/>
            <person name="Davidsen T.M."/>
            <person name="Wayne K.J."/>
            <person name="Tettelin H."/>
            <person name="Glass J.I."/>
            <person name="Rusch D."/>
            <person name="Podicherti R."/>
            <person name="Tsui H.-C.T."/>
            <person name="Winkler M.E."/>
        </authorList>
    </citation>
    <scope>NUCLEOTIDE SEQUENCE</scope>
</reference>
<dbReference type="InterPro" id="IPR029055">
    <property type="entry name" value="Ntn_hydrolases_N"/>
</dbReference>
<dbReference type="GO" id="GO:0016740">
    <property type="term" value="F:transferase activity"/>
    <property type="evidence" value="ECO:0007669"/>
    <property type="project" value="UniProtKB-KW"/>
</dbReference>
<evidence type="ECO:0000256" key="1">
    <source>
        <dbReference type="ARBA" id="ARBA00022679"/>
    </source>
</evidence>
<name>A0A382KAP7_9ZZZZ</name>
<feature type="domain" description="Glutamine amidotransferase type-2" evidence="3">
    <location>
        <begin position="66"/>
        <end position="174"/>
    </location>
</feature>
<gene>
    <name evidence="4" type="ORF">METZ01_LOCUS273447</name>
</gene>
<evidence type="ECO:0000259" key="3">
    <source>
        <dbReference type="PROSITE" id="PS51278"/>
    </source>
</evidence>
<dbReference type="PANTHER" id="PTHR11907">
    <property type="entry name" value="AMIDOPHOSPHORIBOSYLTRANSFERASE"/>
    <property type="match status" value="1"/>
</dbReference>
<dbReference type="SUPFAM" id="SSF56235">
    <property type="entry name" value="N-terminal nucleophile aminohydrolases (Ntn hydrolases)"/>
    <property type="match status" value="1"/>
</dbReference>
<accession>A0A382KAP7</accession>
<sequence length="174" mass="18537">MDSYGNQGHSTSRGDEAIRADSHFPDHTEASASSLMGKPHVSIDTVTQDFVSQDVPQADDKLKEACGVVGVYARGEEAARAVFFGIYALQHRGQESAGIASSDGRNIRSHTEMGLVGQAFQEYDLSRLPGYISIGHTRYSTTGSSDIRNAQPIISKGTGVEIALGHNGNVINSV</sequence>
<keyword evidence="1" id="KW-0808">Transferase</keyword>
<dbReference type="Gene3D" id="3.60.20.10">
    <property type="entry name" value="Glutamine Phosphoribosylpyrophosphate, subunit 1, domain 1"/>
    <property type="match status" value="1"/>
</dbReference>
<evidence type="ECO:0000256" key="2">
    <source>
        <dbReference type="ARBA" id="ARBA00022962"/>
    </source>
</evidence>
<protein>
    <recommendedName>
        <fullName evidence="3">Glutamine amidotransferase type-2 domain-containing protein</fullName>
    </recommendedName>
</protein>